<accession>A0A117QAR7</accession>
<dbReference type="InterPro" id="IPR050300">
    <property type="entry name" value="GDXG_lipolytic_enzyme"/>
</dbReference>
<feature type="domain" description="Alpha/beta hydrolase fold-3" evidence="2">
    <location>
        <begin position="80"/>
        <end position="292"/>
    </location>
</feature>
<evidence type="ECO:0000256" key="1">
    <source>
        <dbReference type="ARBA" id="ARBA00022801"/>
    </source>
</evidence>
<evidence type="ECO:0000313" key="4">
    <source>
        <dbReference type="Proteomes" id="UP000053398"/>
    </source>
</evidence>
<comment type="caution">
    <text evidence="3">The sequence shown here is derived from an EMBL/GenBank/DDBJ whole genome shotgun (WGS) entry which is preliminary data.</text>
</comment>
<protein>
    <submittedName>
        <fullName evidence="3">Esterase</fullName>
    </submittedName>
</protein>
<dbReference type="GO" id="GO:0016787">
    <property type="term" value="F:hydrolase activity"/>
    <property type="evidence" value="ECO:0007669"/>
    <property type="project" value="UniProtKB-KW"/>
</dbReference>
<sequence length="317" mass="33577">MPHLLDPELAAVAAALPTADLSDLAAAREAERLVSEHLPVHEPQTPLSVRDVTVPGPSGAGDVRVRVYAPAERSGTLPGLLYLHGGGYVMGSLALIDSPARMLAERAGVIVVAVDYRLAPEHPFPAGLEDSYAALVWAAEQGGEHGIDADRLGVLGESAGGGLAAALTMLTRERGGPRLLAQFLDAPTVDDRLNTPSMRTLRDTPVWQSANSPIAWGHYLRGTAEPGAADVPVHAAVARARVEDLAGLPPALVVAYQIDPTRDEALDYARLLIQAGVPTDLRHYGKAFHVAHFIPGTAIGSRMIDDRIEAIRRMLEA</sequence>
<dbReference type="PANTHER" id="PTHR48081:SF8">
    <property type="entry name" value="ALPHA_BETA HYDROLASE FOLD-3 DOMAIN-CONTAINING PROTEIN-RELATED"/>
    <property type="match status" value="1"/>
</dbReference>
<dbReference type="AlphaFoldDB" id="A0A117QAR7"/>
<dbReference type="Pfam" id="PF07859">
    <property type="entry name" value="Abhydrolase_3"/>
    <property type="match status" value="1"/>
</dbReference>
<dbReference type="InterPro" id="IPR013094">
    <property type="entry name" value="AB_hydrolase_3"/>
</dbReference>
<dbReference type="PANTHER" id="PTHR48081">
    <property type="entry name" value="AB HYDROLASE SUPERFAMILY PROTEIN C4A8.06C"/>
    <property type="match status" value="1"/>
</dbReference>
<dbReference type="EMBL" id="LMWP01000046">
    <property type="protein sequence ID" value="KUN18073.1"/>
    <property type="molecule type" value="Genomic_DNA"/>
</dbReference>
<organism evidence="3 4">
    <name type="scientific">Streptomyces corchorusii</name>
    <name type="common">Streptomyces chibaensis</name>
    <dbReference type="NCBI Taxonomy" id="1903"/>
    <lineage>
        <taxon>Bacteria</taxon>
        <taxon>Bacillati</taxon>
        <taxon>Actinomycetota</taxon>
        <taxon>Actinomycetes</taxon>
        <taxon>Kitasatosporales</taxon>
        <taxon>Streptomycetaceae</taxon>
        <taxon>Streptomyces</taxon>
    </lineage>
</organism>
<proteinExistence type="predicted"/>
<dbReference type="SUPFAM" id="SSF53474">
    <property type="entry name" value="alpha/beta-Hydrolases"/>
    <property type="match status" value="1"/>
</dbReference>
<evidence type="ECO:0000259" key="2">
    <source>
        <dbReference type="Pfam" id="PF07859"/>
    </source>
</evidence>
<evidence type="ECO:0000313" key="3">
    <source>
        <dbReference type="EMBL" id="KUN18073.1"/>
    </source>
</evidence>
<keyword evidence="1" id="KW-0378">Hydrolase</keyword>
<reference evidence="3 4" key="1">
    <citation type="submission" date="2015-10" db="EMBL/GenBank/DDBJ databases">
        <title>Draft genome sequence of Streptomyces corchorusii DSM 40340, type strain for the species Streptomyces corchorusii.</title>
        <authorList>
            <person name="Ruckert C."/>
            <person name="Winkler A."/>
            <person name="Kalinowski J."/>
            <person name="Kampfer P."/>
            <person name="Glaeser S."/>
        </authorList>
    </citation>
    <scope>NUCLEOTIDE SEQUENCE [LARGE SCALE GENOMIC DNA]</scope>
    <source>
        <strain evidence="3 4">DSM 40340</strain>
    </source>
</reference>
<dbReference type="Proteomes" id="UP000053398">
    <property type="component" value="Unassembled WGS sequence"/>
</dbReference>
<gene>
    <name evidence="3" type="ORF">AQJ11_36065</name>
</gene>
<dbReference type="RefSeq" id="WP_059266086.1">
    <property type="nucleotide sequence ID" value="NZ_KQ948368.1"/>
</dbReference>
<dbReference type="InterPro" id="IPR029058">
    <property type="entry name" value="AB_hydrolase_fold"/>
</dbReference>
<keyword evidence="4" id="KW-1185">Reference proteome</keyword>
<name>A0A117QAR7_STRCK</name>
<dbReference type="Gene3D" id="3.40.50.1820">
    <property type="entry name" value="alpha/beta hydrolase"/>
    <property type="match status" value="1"/>
</dbReference>